<keyword evidence="5" id="KW-0325">Glycoprotein</keyword>
<organism evidence="8 9">
    <name type="scientific">Stephania japonica</name>
    <dbReference type="NCBI Taxonomy" id="461633"/>
    <lineage>
        <taxon>Eukaryota</taxon>
        <taxon>Viridiplantae</taxon>
        <taxon>Streptophyta</taxon>
        <taxon>Embryophyta</taxon>
        <taxon>Tracheophyta</taxon>
        <taxon>Spermatophyta</taxon>
        <taxon>Magnoliopsida</taxon>
        <taxon>Ranunculales</taxon>
        <taxon>Menispermaceae</taxon>
        <taxon>Menispermoideae</taxon>
        <taxon>Cissampelideae</taxon>
        <taxon>Stephania</taxon>
    </lineage>
</organism>
<dbReference type="GO" id="GO:0005773">
    <property type="term" value="C:vacuole"/>
    <property type="evidence" value="ECO:0007669"/>
    <property type="project" value="UniProtKB-SubCell"/>
</dbReference>
<dbReference type="Pfam" id="PF03088">
    <property type="entry name" value="Str_synth"/>
    <property type="match status" value="1"/>
</dbReference>
<keyword evidence="9" id="KW-1185">Reference proteome</keyword>
<evidence type="ECO:0000256" key="6">
    <source>
        <dbReference type="SAM" id="SignalP"/>
    </source>
</evidence>
<evidence type="ECO:0000313" key="8">
    <source>
        <dbReference type="EMBL" id="KAK9154678.1"/>
    </source>
</evidence>
<feature type="chain" id="PRO_5043041552" description="Strictosidine synthase conserved region domain-containing protein" evidence="6">
    <location>
        <begin position="19"/>
        <end position="377"/>
    </location>
</feature>
<comment type="similarity">
    <text evidence="2">Belongs to the strictosidine synthase family.</text>
</comment>
<dbReference type="AlphaFoldDB" id="A0AAP0KLD2"/>
<keyword evidence="4 6" id="KW-0732">Signal</keyword>
<comment type="subcellular location">
    <subcellularLocation>
        <location evidence="1">Vacuole</location>
    </subcellularLocation>
</comment>
<protein>
    <recommendedName>
        <fullName evidence="7">Strictosidine synthase conserved region domain-containing protein</fullName>
    </recommendedName>
</protein>
<evidence type="ECO:0000259" key="7">
    <source>
        <dbReference type="Pfam" id="PF03088"/>
    </source>
</evidence>
<sequence>MKKIIFAALAILTSILFAADPIRFIAPKPIKGSIETLKFAQIIDLIGAVGPESLAFDTNGGGPYTGVGDGRILKWVQGHGWSDFAFTASNRTGCVRPFAPEMEHVCGRPLGLRFHPKTGDLYIADAYLGLQVVGPNGGLATQILTEAENEPFKFTNDLDIDEVDDFIYFTDTSTRFQRRQFIASVLTEDDTGRLMKYNLVSQKVQVLLRGLKFANGVALSKDRSYVLVAETISGRILRLWLHGPKAGTSDIFAELPGFPDNIRRNSKGEFWVALHSKKGIISNFLQSNLWFAKALLRSPLSFKQLHALLIGFKAHAIAVKLSEEGQIVEALEDSEGLTMKLISEVEEKNGKLWIGSVLFPFVGHYDLNERESASRRD</sequence>
<evidence type="ECO:0000256" key="1">
    <source>
        <dbReference type="ARBA" id="ARBA00004116"/>
    </source>
</evidence>
<feature type="signal peptide" evidence="6">
    <location>
        <begin position="1"/>
        <end position="18"/>
    </location>
</feature>
<evidence type="ECO:0000313" key="9">
    <source>
        <dbReference type="Proteomes" id="UP001417504"/>
    </source>
</evidence>
<evidence type="ECO:0000256" key="4">
    <source>
        <dbReference type="ARBA" id="ARBA00022729"/>
    </source>
</evidence>
<dbReference type="InterPro" id="IPR018119">
    <property type="entry name" value="Strictosidine_synth_cons-reg"/>
</dbReference>
<dbReference type="GO" id="GO:0016787">
    <property type="term" value="F:hydrolase activity"/>
    <property type="evidence" value="ECO:0007669"/>
    <property type="project" value="TreeGrafter"/>
</dbReference>
<evidence type="ECO:0000256" key="5">
    <source>
        <dbReference type="ARBA" id="ARBA00023180"/>
    </source>
</evidence>
<dbReference type="Proteomes" id="UP001417504">
    <property type="component" value="Unassembled WGS sequence"/>
</dbReference>
<feature type="domain" description="Strictosidine synthase conserved region" evidence="7">
    <location>
        <begin position="156"/>
        <end position="243"/>
    </location>
</feature>
<name>A0AAP0KLD2_9MAGN</name>
<dbReference type="GO" id="GO:0012505">
    <property type="term" value="C:endomembrane system"/>
    <property type="evidence" value="ECO:0007669"/>
    <property type="project" value="TreeGrafter"/>
</dbReference>
<proteinExistence type="inferred from homology"/>
<dbReference type="Pfam" id="PF20067">
    <property type="entry name" value="SSL_N"/>
    <property type="match status" value="1"/>
</dbReference>
<comment type="caution">
    <text evidence="8">The sequence shown here is derived from an EMBL/GenBank/DDBJ whole genome shotgun (WGS) entry which is preliminary data.</text>
</comment>
<accession>A0AAP0KLD2</accession>
<gene>
    <name evidence="8" type="ORF">Sjap_002158</name>
</gene>
<evidence type="ECO:0000256" key="3">
    <source>
        <dbReference type="ARBA" id="ARBA00022554"/>
    </source>
</evidence>
<dbReference type="Gene3D" id="2.120.10.30">
    <property type="entry name" value="TolB, C-terminal domain"/>
    <property type="match status" value="1"/>
</dbReference>
<dbReference type="PANTHER" id="PTHR10426:SF69">
    <property type="entry name" value="PROTEIN STRICTOSIDINE SYNTHASE-LIKE 10"/>
    <property type="match status" value="1"/>
</dbReference>
<dbReference type="PANTHER" id="PTHR10426">
    <property type="entry name" value="STRICTOSIDINE SYNTHASE-RELATED"/>
    <property type="match status" value="1"/>
</dbReference>
<dbReference type="EMBL" id="JBBNAE010000001">
    <property type="protein sequence ID" value="KAK9154678.1"/>
    <property type="molecule type" value="Genomic_DNA"/>
</dbReference>
<reference evidence="8 9" key="1">
    <citation type="submission" date="2024-01" db="EMBL/GenBank/DDBJ databases">
        <title>Genome assemblies of Stephania.</title>
        <authorList>
            <person name="Yang L."/>
        </authorList>
    </citation>
    <scope>NUCLEOTIDE SEQUENCE [LARGE SCALE GENOMIC DNA]</scope>
    <source>
        <strain evidence="8">QJT</strain>
        <tissue evidence="8">Leaf</tissue>
    </source>
</reference>
<dbReference type="InterPro" id="IPR011042">
    <property type="entry name" value="6-blade_b-propeller_TolB-like"/>
</dbReference>
<keyword evidence="3" id="KW-0926">Vacuole</keyword>
<dbReference type="SUPFAM" id="SSF63829">
    <property type="entry name" value="Calcium-dependent phosphotriesterase"/>
    <property type="match status" value="1"/>
</dbReference>
<evidence type="ECO:0000256" key="2">
    <source>
        <dbReference type="ARBA" id="ARBA00009191"/>
    </source>
</evidence>
<dbReference type="FunFam" id="2.120.10.30:FF:000032">
    <property type="entry name" value="Protein STRICTOSIDINE SYNTHASE-LIKE 13"/>
    <property type="match status" value="1"/>
</dbReference>